<protein>
    <submittedName>
        <fullName evidence="2">Type 11 methyltransferase</fullName>
    </submittedName>
</protein>
<name>A0A653ALK7_9BACT</name>
<evidence type="ECO:0000313" key="2">
    <source>
        <dbReference type="EMBL" id="VBB48656.1"/>
    </source>
</evidence>
<feature type="domain" description="Methyltransferase type 11" evidence="1">
    <location>
        <begin position="42"/>
        <end position="136"/>
    </location>
</feature>
<dbReference type="AlphaFoldDB" id="A0A653ALK7"/>
<dbReference type="PANTHER" id="PTHR43861">
    <property type="entry name" value="TRANS-ACONITATE 2-METHYLTRANSFERASE-RELATED"/>
    <property type="match status" value="1"/>
</dbReference>
<dbReference type="SUPFAM" id="SSF53335">
    <property type="entry name" value="S-adenosyl-L-methionine-dependent methyltransferases"/>
    <property type="match status" value="1"/>
</dbReference>
<dbReference type="GO" id="GO:0032259">
    <property type="term" value="P:methylation"/>
    <property type="evidence" value="ECO:0007669"/>
    <property type="project" value="UniProtKB-KW"/>
</dbReference>
<dbReference type="CDD" id="cd02440">
    <property type="entry name" value="AdoMet_MTases"/>
    <property type="match status" value="1"/>
</dbReference>
<dbReference type="Gene3D" id="3.40.50.150">
    <property type="entry name" value="Vaccinia Virus protein VP39"/>
    <property type="match status" value="1"/>
</dbReference>
<dbReference type="PANTHER" id="PTHR43861:SF1">
    <property type="entry name" value="TRANS-ACONITATE 2-METHYLTRANSFERASE"/>
    <property type="match status" value="1"/>
</dbReference>
<dbReference type="InterPro" id="IPR029063">
    <property type="entry name" value="SAM-dependent_MTases_sf"/>
</dbReference>
<proteinExistence type="predicted"/>
<dbReference type="EMBL" id="UPXZ01000042">
    <property type="protein sequence ID" value="VBB48656.1"/>
    <property type="molecule type" value="Genomic_DNA"/>
</dbReference>
<evidence type="ECO:0000259" key="1">
    <source>
        <dbReference type="Pfam" id="PF08241"/>
    </source>
</evidence>
<reference evidence="2" key="1">
    <citation type="submission" date="2018-07" db="EMBL/GenBank/DDBJ databases">
        <authorList>
            <consortium name="Genoscope - CEA"/>
            <person name="William W."/>
        </authorList>
    </citation>
    <scope>NUCLEOTIDE SEQUENCE</scope>
    <source>
        <strain evidence="2">IK1</strain>
    </source>
</reference>
<dbReference type="InterPro" id="IPR013216">
    <property type="entry name" value="Methyltransf_11"/>
</dbReference>
<sequence length="211" mass="24226">MNVKAAYNKWAEQYDTNENKTRDLEGVSLKKTLANIGFESCLEIGCGTGKNTEWLISKTTKILAVDLSDEMLAKAQAKVQTEKVEFIQADINNEWSFAHNKQFDLVTFSLVLEHIENLENIFEKLSHVVKNNGYVYLGELHPFKQYNGTKARFETEDGLQIVTCFNHNISDFTNSAKKYGFELVTLDEFFDSNDRTNIPRILTLLLKKIDR</sequence>
<dbReference type="GO" id="GO:0008757">
    <property type="term" value="F:S-adenosylmethionine-dependent methyltransferase activity"/>
    <property type="evidence" value="ECO:0007669"/>
    <property type="project" value="InterPro"/>
</dbReference>
<dbReference type="Pfam" id="PF08241">
    <property type="entry name" value="Methyltransf_11"/>
    <property type="match status" value="1"/>
</dbReference>
<organism evidence="2">
    <name type="scientific">uncultured Paludibacter sp</name>
    <dbReference type="NCBI Taxonomy" id="497635"/>
    <lineage>
        <taxon>Bacteria</taxon>
        <taxon>Pseudomonadati</taxon>
        <taxon>Bacteroidota</taxon>
        <taxon>Bacteroidia</taxon>
        <taxon>Bacteroidales</taxon>
        <taxon>Paludibacteraceae</taxon>
        <taxon>Paludibacter</taxon>
        <taxon>environmental samples</taxon>
    </lineage>
</organism>
<keyword evidence="2" id="KW-0489">Methyltransferase</keyword>
<keyword evidence="2" id="KW-0808">Transferase</keyword>
<gene>
    <name evidence="2" type="ORF">TRIP_D50020</name>
</gene>
<accession>A0A653ALK7</accession>